<dbReference type="InterPro" id="IPR007459">
    <property type="entry name" value="DNA_pol3_chi"/>
</dbReference>
<evidence type="ECO:0000313" key="2">
    <source>
        <dbReference type="Proteomes" id="UP000242561"/>
    </source>
</evidence>
<evidence type="ECO:0000313" key="1">
    <source>
        <dbReference type="EMBL" id="APG62855.1"/>
    </source>
</evidence>
<name>A0A1L3JCI7_9SPHN</name>
<dbReference type="GO" id="GO:0032298">
    <property type="term" value="P:positive regulation of DNA-templated DNA replication initiation"/>
    <property type="evidence" value="ECO:0007669"/>
    <property type="project" value="TreeGrafter"/>
</dbReference>
<dbReference type="InterPro" id="IPR036768">
    <property type="entry name" value="PolIII_chi_sf"/>
</dbReference>
<organism evidence="1 2">
    <name type="scientific">Sphingorhabdus lutea</name>
    <dbReference type="NCBI Taxonomy" id="1913578"/>
    <lineage>
        <taxon>Bacteria</taxon>
        <taxon>Pseudomonadati</taxon>
        <taxon>Pseudomonadota</taxon>
        <taxon>Alphaproteobacteria</taxon>
        <taxon>Sphingomonadales</taxon>
        <taxon>Sphingomonadaceae</taxon>
        <taxon>Sphingorhabdus</taxon>
    </lineage>
</organism>
<dbReference type="GO" id="GO:0003677">
    <property type="term" value="F:DNA binding"/>
    <property type="evidence" value="ECO:0007669"/>
    <property type="project" value="InterPro"/>
</dbReference>
<dbReference type="GO" id="GO:0003887">
    <property type="term" value="F:DNA-directed DNA polymerase activity"/>
    <property type="evidence" value="ECO:0007669"/>
    <property type="project" value="InterPro"/>
</dbReference>
<dbReference type="KEGG" id="sphl:LPB140_08680"/>
<accession>A0A1L3JCI7</accession>
<dbReference type="RefSeq" id="WP_072559504.1">
    <property type="nucleotide sequence ID" value="NZ_CP018154.1"/>
</dbReference>
<sequence>MRVDFYQLQRDPAPYVLPQLAQKILEAGERLHIKCADAPLCHQISDRLWTQIKSSFLPNCHAQDDDAAKTPIVISPDGQNINGANLIALADGVWDALAMQYARVLFLFLPEQIDNARATWRELDGENIEKHYWKQLDGKWVKGP</sequence>
<keyword evidence="2" id="KW-1185">Reference proteome</keyword>
<gene>
    <name evidence="1" type="ORF">LPB140_08680</name>
</gene>
<dbReference type="STRING" id="1913578.LPB140_08680"/>
<proteinExistence type="predicted"/>
<reference evidence="1 2" key="1">
    <citation type="submission" date="2016-11" db="EMBL/GenBank/DDBJ databases">
        <title>Sphingorhabdus sp. LPB0140, isolated from marine environment.</title>
        <authorList>
            <person name="Kim E."/>
            <person name="Yi H."/>
        </authorList>
    </citation>
    <scope>NUCLEOTIDE SEQUENCE [LARGE SCALE GENOMIC DNA]</scope>
    <source>
        <strain evidence="1 2">LPB0140</strain>
    </source>
</reference>
<dbReference type="SUPFAM" id="SSF102400">
    <property type="entry name" value="DNA polymerase III chi subunit"/>
    <property type="match status" value="1"/>
</dbReference>
<protein>
    <recommendedName>
        <fullName evidence="3">DNA polymerase III subunit chi</fullName>
    </recommendedName>
</protein>
<dbReference type="PANTHER" id="PTHR38767:SF1">
    <property type="entry name" value="DNA POLYMERASE III SUBUNIT CHI"/>
    <property type="match status" value="1"/>
</dbReference>
<evidence type="ECO:0008006" key="3">
    <source>
        <dbReference type="Google" id="ProtNLM"/>
    </source>
</evidence>
<dbReference type="Gene3D" id="3.40.50.10110">
    <property type="entry name" value="DNA polymerase III subunit chi"/>
    <property type="match status" value="1"/>
</dbReference>
<dbReference type="Proteomes" id="UP000242561">
    <property type="component" value="Chromosome"/>
</dbReference>
<dbReference type="GO" id="GO:0006260">
    <property type="term" value="P:DNA replication"/>
    <property type="evidence" value="ECO:0007669"/>
    <property type="project" value="InterPro"/>
</dbReference>
<dbReference type="PANTHER" id="PTHR38767">
    <property type="entry name" value="DNA POLYMERASE III SUBUNIT CHI"/>
    <property type="match status" value="1"/>
</dbReference>
<dbReference type="AlphaFoldDB" id="A0A1L3JCI7"/>
<dbReference type="EMBL" id="CP018154">
    <property type="protein sequence ID" value="APG62855.1"/>
    <property type="molecule type" value="Genomic_DNA"/>
</dbReference>
<dbReference type="Pfam" id="PF04364">
    <property type="entry name" value="DNA_pol3_chi"/>
    <property type="match status" value="1"/>
</dbReference>